<proteinExistence type="predicted"/>
<feature type="domain" description="F-box" evidence="9">
    <location>
        <begin position="312"/>
        <end position="354"/>
    </location>
</feature>
<comment type="subcellular location">
    <subcellularLocation>
        <location evidence="1">Endomembrane system</location>
        <topology evidence="1">Multi-pass membrane protein</topology>
    </subcellularLocation>
</comment>
<evidence type="ECO:0000313" key="12">
    <source>
        <dbReference type="Proteomes" id="UP000383932"/>
    </source>
</evidence>
<keyword evidence="4 7" id="KW-1133">Transmembrane helix</keyword>
<dbReference type="Pfam" id="PF02656">
    <property type="entry name" value="DUF202"/>
    <property type="match status" value="1"/>
</dbReference>
<keyword evidence="2 7" id="KW-0812">Transmembrane</keyword>
<dbReference type="Pfam" id="PF25372">
    <property type="entry name" value="DUF7885"/>
    <property type="match status" value="2"/>
</dbReference>
<dbReference type="Gene3D" id="3.80.10.10">
    <property type="entry name" value="Ribonuclease Inhibitor"/>
    <property type="match status" value="3"/>
</dbReference>
<dbReference type="GO" id="GO:0005737">
    <property type="term" value="C:cytoplasm"/>
    <property type="evidence" value="ECO:0007669"/>
    <property type="project" value="TreeGrafter"/>
</dbReference>
<evidence type="ECO:0000256" key="3">
    <source>
        <dbReference type="ARBA" id="ARBA00022786"/>
    </source>
</evidence>
<keyword evidence="12" id="KW-1185">Reference proteome</keyword>
<evidence type="ECO:0000256" key="7">
    <source>
        <dbReference type="SAM" id="Phobius"/>
    </source>
</evidence>
<feature type="region of interest" description="Disordered" evidence="6">
    <location>
        <begin position="1015"/>
        <end position="1059"/>
    </location>
</feature>
<feature type="region of interest" description="Disordered" evidence="6">
    <location>
        <begin position="832"/>
        <end position="901"/>
    </location>
</feature>
<evidence type="ECO:0000256" key="2">
    <source>
        <dbReference type="ARBA" id="ARBA00022692"/>
    </source>
</evidence>
<feature type="region of interest" description="Disordered" evidence="6">
    <location>
        <begin position="1068"/>
        <end position="1087"/>
    </location>
</feature>
<protein>
    <submittedName>
        <fullName evidence="11">SCF E3 ubiquitin ligase complex F-box protein grrA</fullName>
    </submittedName>
</protein>
<dbReference type="GO" id="GO:0012505">
    <property type="term" value="C:endomembrane system"/>
    <property type="evidence" value="ECO:0007669"/>
    <property type="project" value="UniProtKB-SubCell"/>
</dbReference>
<evidence type="ECO:0000259" key="9">
    <source>
        <dbReference type="Pfam" id="PF12937"/>
    </source>
</evidence>
<dbReference type="InterPro" id="IPR006553">
    <property type="entry name" value="Leu-rich_rpt_Cys-con_subtyp"/>
</dbReference>
<feature type="transmembrane region" description="Helical" evidence="7">
    <location>
        <begin position="33"/>
        <end position="54"/>
    </location>
</feature>
<organism evidence="11 12">
    <name type="scientific">Ceratobasidium theobromae</name>
    <dbReference type="NCBI Taxonomy" id="1582974"/>
    <lineage>
        <taxon>Eukaryota</taxon>
        <taxon>Fungi</taxon>
        <taxon>Dikarya</taxon>
        <taxon>Basidiomycota</taxon>
        <taxon>Agaricomycotina</taxon>
        <taxon>Agaricomycetes</taxon>
        <taxon>Cantharellales</taxon>
        <taxon>Ceratobasidiaceae</taxon>
        <taxon>Ceratobasidium</taxon>
    </lineage>
</organism>
<feature type="domain" description="F-box/LRR-repeat protein 15-like leucin rich repeat" evidence="10">
    <location>
        <begin position="401"/>
        <end position="531"/>
    </location>
</feature>
<sequence length="1087" mass="117628">MSTQPLLQRTATKRIALPVRVEPKVFFANERTFLSWLHFTVVLGGLAVGLLNFGDKVGRISAGMFSLVGESTLWNSWLATDFELQPAAIAKRGSGPYDDRLGPRYRQPTPEDPLPENLTLALNPILPNALPLQSGSQRSALTVYATIAGFIRQLGSTRKLRSPSLTNGVDPIPGHVTRAVISATSTLVEGFQHPTPIPTCRQPQRPPLQYKRHIPPLAANVDSITCGLLPLALIGVQLPYCRTMFISSNRPTASPAISVTSVSDDDDDLENSAFYLDGDNKTRVLPAQFSSRLNSLTISESHNRTSTLSLANSIPPEVLIHIFRLIPLLKDLYACLLVSRTWCACAVELLWHKPVATKSSSLWKLLGAFGRDDLTFRYATFVRRLNFMSFGSDLNDLMISRIADCTRLERLTLVGCSNLTDESLELILSNMPNLVALDLTGVSYVTDKSIIALARTASRLQGINLGGCKQVTDEGVSQLANHCTLLRRVKLAGLLVTNESVIELARQCPLLLEMDLNGCTSISNAAIRELWTCSGHIRELKLGLIGGALTDDAFPVPADAQPRTITAPNQTLTLALPSEPTFTTTRSFEHLRILDLTGCTSLTDAAVEGIISVAPKIRNLVLAKCTLLTDSAIASVCKLGRYLHYLHLGHVALITDRAVIQLARTCTRLRYVDLACCTQLTDLSVSELATLVKLRRIGLVRVVNLTDQAVFALSERQSSLERIHLSYCEQITIPAIHFLLQRLHKLTHLSLTGIPAFRRDELQRFCRTPPREFNPSQRAAFCVYSGKGVADLRRYLEYLSSTVDGMRGPLTSDTEDEGDDDDISQLEDFVTYPQLPNSPGAHPIAQPGPGQNTAGPSHPAGHQSSPTGPNASYATTPNVTTHNASADPEPGTVFAPTPYRPIESSSPTATVIGRIVSGNSSVSVSSAGIPTPDLVFAEVGASSDGSSTIRPSRRQNIHHVGEPMRVTHPIYFASTSTHHIIDPLQPEPSVLPGDRALEHSVREALTGGEVTGYQISAPHIEGGSDTDTPSSVSAANASPGAGPSTSASTSAPARGRLRMLRVSDYANALPWKRGNRRGDGENGENAQ</sequence>
<evidence type="ECO:0000256" key="1">
    <source>
        <dbReference type="ARBA" id="ARBA00004127"/>
    </source>
</evidence>
<evidence type="ECO:0000256" key="5">
    <source>
        <dbReference type="ARBA" id="ARBA00023136"/>
    </source>
</evidence>
<dbReference type="SMART" id="SM00367">
    <property type="entry name" value="LRR_CC"/>
    <property type="match status" value="11"/>
</dbReference>
<dbReference type="EMBL" id="SSOP01000002">
    <property type="protein sequence ID" value="KAB5596282.1"/>
    <property type="molecule type" value="Genomic_DNA"/>
</dbReference>
<evidence type="ECO:0000259" key="8">
    <source>
        <dbReference type="Pfam" id="PF02656"/>
    </source>
</evidence>
<dbReference type="SUPFAM" id="SSF52047">
    <property type="entry name" value="RNI-like"/>
    <property type="match status" value="1"/>
</dbReference>
<dbReference type="InterPro" id="IPR050648">
    <property type="entry name" value="F-box_LRR-repeat"/>
</dbReference>
<evidence type="ECO:0000259" key="10">
    <source>
        <dbReference type="Pfam" id="PF25372"/>
    </source>
</evidence>
<feature type="compositionally biased region" description="Low complexity" evidence="6">
    <location>
        <begin position="1028"/>
        <end position="1053"/>
    </location>
</feature>
<keyword evidence="5 7" id="KW-0472">Membrane</keyword>
<feature type="domain" description="DUF202" evidence="8">
    <location>
        <begin position="24"/>
        <end position="77"/>
    </location>
</feature>
<dbReference type="OrthoDB" id="10257471at2759"/>
<feature type="domain" description="F-box/LRR-repeat protein 15-like leucin rich repeat" evidence="10">
    <location>
        <begin position="590"/>
        <end position="741"/>
    </location>
</feature>
<dbReference type="PANTHER" id="PTHR13382">
    <property type="entry name" value="MITOCHONDRIAL ATP SYNTHASE COUPLING FACTOR B"/>
    <property type="match status" value="1"/>
</dbReference>
<dbReference type="Pfam" id="PF12937">
    <property type="entry name" value="F-box-like"/>
    <property type="match status" value="1"/>
</dbReference>
<dbReference type="InterPro" id="IPR057207">
    <property type="entry name" value="FBXL15_LRR"/>
</dbReference>
<gene>
    <name evidence="11" type="ORF">CTheo_267</name>
</gene>
<evidence type="ECO:0000313" key="11">
    <source>
        <dbReference type="EMBL" id="KAB5596282.1"/>
    </source>
</evidence>
<accession>A0A5N5QX11</accession>
<dbReference type="InterPro" id="IPR036047">
    <property type="entry name" value="F-box-like_dom_sf"/>
</dbReference>
<dbReference type="InterPro" id="IPR003807">
    <property type="entry name" value="DUF202"/>
</dbReference>
<dbReference type="InterPro" id="IPR001810">
    <property type="entry name" value="F-box_dom"/>
</dbReference>
<feature type="region of interest" description="Disordered" evidence="6">
    <location>
        <begin position="93"/>
        <end position="112"/>
    </location>
</feature>
<reference evidence="11 12" key="1">
    <citation type="journal article" date="2019" name="Fungal Biol. Biotechnol.">
        <title>Draft genome sequence of fastidious pathogen Ceratobasidium theobromae, which causes vascular-streak dieback in Theobroma cacao.</title>
        <authorList>
            <person name="Ali S.S."/>
            <person name="Asman A."/>
            <person name="Shao J."/>
            <person name="Firmansyah A.P."/>
            <person name="Susilo A.W."/>
            <person name="Rosmana A."/>
            <person name="McMahon P."/>
            <person name="Junaid M."/>
            <person name="Guest D."/>
            <person name="Kheng T.Y."/>
            <person name="Meinhardt L.W."/>
            <person name="Bailey B.A."/>
        </authorList>
    </citation>
    <scope>NUCLEOTIDE SEQUENCE [LARGE SCALE GENOMIC DNA]</scope>
    <source>
        <strain evidence="11 12">CT2</strain>
    </source>
</reference>
<feature type="compositionally biased region" description="Polar residues" evidence="6">
    <location>
        <begin position="862"/>
        <end position="884"/>
    </location>
</feature>
<evidence type="ECO:0000256" key="4">
    <source>
        <dbReference type="ARBA" id="ARBA00022989"/>
    </source>
</evidence>
<keyword evidence="3" id="KW-0833">Ubl conjugation pathway</keyword>
<comment type="caution">
    <text evidence="11">The sequence shown here is derived from an EMBL/GenBank/DDBJ whole genome shotgun (WGS) entry which is preliminary data.</text>
</comment>
<dbReference type="Proteomes" id="UP000383932">
    <property type="component" value="Unassembled WGS sequence"/>
</dbReference>
<dbReference type="SUPFAM" id="SSF81383">
    <property type="entry name" value="F-box domain"/>
    <property type="match status" value="1"/>
</dbReference>
<dbReference type="AlphaFoldDB" id="A0A5N5QX11"/>
<evidence type="ECO:0000256" key="6">
    <source>
        <dbReference type="SAM" id="MobiDB-lite"/>
    </source>
</evidence>
<dbReference type="InterPro" id="IPR032675">
    <property type="entry name" value="LRR_dom_sf"/>
</dbReference>
<name>A0A5N5QX11_9AGAM</name>